<gene>
    <name evidence="3" type="ORF">E4191_20955</name>
</gene>
<feature type="domain" description="DUF3492" evidence="2">
    <location>
        <begin position="14"/>
        <end position="294"/>
    </location>
</feature>
<dbReference type="InterPro" id="IPR047691">
    <property type="entry name" value="PelF-like"/>
</dbReference>
<dbReference type="Gene3D" id="3.40.50.2000">
    <property type="entry name" value="Glycogen Phosphorylase B"/>
    <property type="match status" value="2"/>
</dbReference>
<name>A0A4Y5STB5_9RHOB</name>
<dbReference type="KEGG" id="plia:E4191_20955"/>
<accession>A0A4Y5STB5</accession>
<proteinExistence type="predicted"/>
<dbReference type="NCBIfam" id="NF038011">
    <property type="entry name" value="PelF"/>
    <property type="match status" value="1"/>
</dbReference>
<evidence type="ECO:0000259" key="2">
    <source>
        <dbReference type="Pfam" id="PF11997"/>
    </source>
</evidence>
<dbReference type="PANTHER" id="PTHR12526">
    <property type="entry name" value="GLYCOSYLTRANSFERASE"/>
    <property type="match status" value="1"/>
</dbReference>
<dbReference type="InterPro" id="IPR001296">
    <property type="entry name" value="Glyco_trans_1"/>
</dbReference>
<keyword evidence="3" id="KW-0614">Plasmid</keyword>
<dbReference type="PANTHER" id="PTHR12526:SF608">
    <property type="entry name" value="PELF"/>
    <property type="match status" value="1"/>
</dbReference>
<evidence type="ECO:0000313" key="4">
    <source>
        <dbReference type="Proteomes" id="UP000296374"/>
    </source>
</evidence>
<dbReference type="RefSeq" id="WP_139616449.1">
    <property type="nucleotide sequence ID" value="NZ_CP040764.1"/>
</dbReference>
<dbReference type="AlphaFoldDB" id="A0A4Y5STB5"/>
<dbReference type="EMBL" id="CP040764">
    <property type="protein sequence ID" value="QDA36751.1"/>
    <property type="molecule type" value="Genomic_DNA"/>
</dbReference>
<dbReference type="Proteomes" id="UP000296374">
    <property type="component" value="Plasmid unnamed3"/>
</dbReference>
<reference evidence="4" key="1">
    <citation type="submission" date="2019-05" db="EMBL/GenBank/DDBJ databases">
        <title>Tamlana fucoidanivorans sp. nov., isolated from the surface of algae collected from Fujian province in China.</title>
        <authorList>
            <person name="Li J."/>
        </authorList>
    </citation>
    <scope>NUCLEOTIDE SEQUENCE [LARGE SCALE GENOMIC DNA]</scope>
    <source>
        <strain evidence="4">2251</strain>
        <plasmid evidence="4">unnamed3</plasmid>
    </source>
</reference>
<protein>
    <submittedName>
        <fullName evidence="3">DUF3492 domain-containing protein</fullName>
    </submittedName>
</protein>
<feature type="domain" description="Glycosyl transferase family 1" evidence="1">
    <location>
        <begin position="319"/>
        <end position="481"/>
    </location>
</feature>
<evidence type="ECO:0000313" key="3">
    <source>
        <dbReference type="EMBL" id="QDA36751.1"/>
    </source>
</evidence>
<dbReference type="InterPro" id="IPR022622">
    <property type="entry name" value="DUF3492"/>
</dbReference>
<dbReference type="Pfam" id="PF11997">
    <property type="entry name" value="DUF3492"/>
    <property type="match status" value="1"/>
</dbReference>
<sequence>MTAAPTTNPAATPADVCLVVEGCYPFVAGGVSSWLDWLIRTQPDTTFAVVAIVADQRPRQMRYELPANVVAFQVLPLAPRIRKPGLRRPDLDGRRLADLMHRVLRQGDAAGFDALCDLLAEPVRRQPFGFLGPAAPPDFGDLTSSPAAWQALTDCYGRIAPEAAFSDFFWAWRNLAGSLLAIATAPVPPARTYHAISTGYAGLYAVRAARAQGRTAAITEHGIYTNERRIDLVMADWIADTIDSGLSGDDARTDVRRFWIDSFESFARIAYQGCLRVTTLYGANQSFQRALGVPEAKLRVIPNGIALQKFAAIAPQTAGRRPTVALIGRVVPIKDIEAYIAAAALVRRAIPDVRVLVIGPTDEDPDYDALCRRRVAELGLEETIAFTGKVDIMDYLPVIDVLVLTSISEAQPLVLLEAGAAGIPCVATDVGSCREIIEGAPDEQPPLGLAGRIAPPMDAEAIGTAITQLMADPALRAACGEVLRRRVQTYFTSEISAGRYADLYRELVA</sequence>
<dbReference type="SUPFAM" id="SSF53756">
    <property type="entry name" value="UDP-Glycosyltransferase/glycogen phosphorylase"/>
    <property type="match status" value="1"/>
</dbReference>
<geneLocation type="plasmid" evidence="3 4">
    <name>unnamed3</name>
</geneLocation>
<organism evidence="3 4">
    <name type="scientific">Paracoccus liaowanqingii</name>
    <dbReference type="NCBI Taxonomy" id="2560053"/>
    <lineage>
        <taxon>Bacteria</taxon>
        <taxon>Pseudomonadati</taxon>
        <taxon>Pseudomonadota</taxon>
        <taxon>Alphaproteobacteria</taxon>
        <taxon>Rhodobacterales</taxon>
        <taxon>Paracoccaceae</taxon>
        <taxon>Paracoccus</taxon>
    </lineage>
</organism>
<evidence type="ECO:0000259" key="1">
    <source>
        <dbReference type="Pfam" id="PF00534"/>
    </source>
</evidence>
<dbReference type="Pfam" id="PF00534">
    <property type="entry name" value="Glycos_transf_1"/>
    <property type="match status" value="1"/>
</dbReference>